<dbReference type="PROSITE" id="PS51806">
    <property type="entry name" value="DOG1"/>
    <property type="match status" value="1"/>
</dbReference>
<keyword evidence="1" id="KW-0175">Coiled coil</keyword>
<dbReference type="InterPro" id="IPR025422">
    <property type="entry name" value="TGA_domain"/>
</dbReference>
<name>A0AAN7FEX8_QUERU</name>
<dbReference type="EMBL" id="JAXUIC010000005">
    <property type="protein sequence ID" value="KAK4589625.1"/>
    <property type="molecule type" value="Genomic_DNA"/>
</dbReference>
<evidence type="ECO:0000313" key="3">
    <source>
        <dbReference type="EMBL" id="KAK4589625.1"/>
    </source>
</evidence>
<dbReference type="Proteomes" id="UP001324115">
    <property type="component" value="Unassembled WGS sequence"/>
</dbReference>
<dbReference type="GO" id="GO:0043565">
    <property type="term" value="F:sequence-specific DNA binding"/>
    <property type="evidence" value="ECO:0007669"/>
    <property type="project" value="InterPro"/>
</dbReference>
<organism evidence="3 4">
    <name type="scientific">Quercus rubra</name>
    <name type="common">Northern red oak</name>
    <name type="synonym">Quercus borealis</name>
    <dbReference type="NCBI Taxonomy" id="3512"/>
    <lineage>
        <taxon>Eukaryota</taxon>
        <taxon>Viridiplantae</taxon>
        <taxon>Streptophyta</taxon>
        <taxon>Embryophyta</taxon>
        <taxon>Tracheophyta</taxon>
        <taxon>Spermatophyta</taxon>
        <taxon>Magnoliopsida</taxon>
        <taxon>eudicotyledons</taxon>
        <taxon>Gunneridae</taxon>
        <taxon>Pentapetalae</taxon>
        <taxon>rosids</taxon>
        <taxon>fabids</taxon>
        <taxon>Fagales</taxon>
        <taxon>Fagaceae</taxon>
        <taxon>Quercus</taxon>
    </lineage>
</organism>
<dbReference type="PANTHER" id="PTHR46354">
    <property type="entry name" value="DOG1 DOMAIN-CONTAINING PROTEIN"/>
    <property type="match status" value="1"/>
</dbReference>
<evidence type="ECO:0000259" key="2">
    <source>
        <dbReference type="PROSITE" id="PS51806"/>
    </source>
</evidence>
<protein>
    <recommendedName>
        <fullName evidence="2">DOG1 domain-containing protein</fullName>
    </recommendedName>
</protein>
<dbReference type="AlphaFoldDB" id="A0AAN7FEX8"/>
<sequence>MKTQVEERFSEFYEKWIYQLEEHAQQLIRVPKAKLGEPEDSELKALVSRVTSHYKEYYTVKWAGAHEDVLAFFCPVWLSPLESAYLWVTGWKPSMAFQVIDTLKKSVVPCASMVDMSETQVKKIEELRLKIRLEEEKVEREMERLQVAMADRKMVELARLASRVENGDVVGQVDGLVEVALKGLLGGLEKVMKAADCVRLKTLKGVLEVLRPLQCVDFLAAICMLQIRRRQWGKIRESQKWGKIRDSQKENTSAEIV</sequence>
<dbReference type="Pfam" id="PF14144">
    <property type="entry name" value="DOG1"/>
    <property type="match status" value="1"/>
</dbReference>
<proteinExistence type="predicted"/>
<dbReference type="InterPro" id="IPR051886">
    <property type="entry name" value="Seed_Dev/Stress_Resp_Reg"/>
</dbReference>
<dbReference type="GO" id="GO:0006351">
    <property type="term" value="P:DNA-templated transcription"/>
    <property type="evidence" value="ECO:0007669"/>
    <property type="project" value="InterPro"/>
</dbReference>
<reference evidence="3 4" key="1">
    <citation type="journal article" date="2023" name="G3 (Bethesda)">
        <title>A haplotype-resolved chromosome-scale genome for Quercus rubra L. provides insights into the genetics of adaptive traits for red oak species.</title>
        <authorList>
            <person name="Kapoor B."/>
            <person name="Jenkins J."/>
            <person name="Schmutz J."/>
            <person name="Zhebentyayeva T."/>
            <person name="Kuelheim C."/>
            <person name="Coggeshall M."/>
            <person name="Heim C."/>
            <person name="Lasky J.R."/>
            <person name="Leites L."/>
            <person name="Islam-Faridi N."/>
            <person name="Romero-Severson J."/>
            <person name="DeLeo V.L."/>
            <person name="Lucas S.M."/>
            <person name="Lazic D."/>
            <person name="Gailing O."/>
            <person name="Carlson J."/>
            <person name="Staton M."/>
        </authorList>
    </citation>
    <scope>NUCLEOTIDE SEQUENCE [LARGE SCALE GENOMIC DNA]</scope>
    <source>
        <strain evidence="3">Pseudo-F2</strain>
    </source>
</reference>
<accession>A0AAN7FEX8</accession>
<comment type="caution">
    <text evidence="3">The sequence shown here is derived from an EMBL/GenBank/DDBJ whole genome shotgun (WGS) entry which is preliminary data.</text>
</comment>
<dbReference type="PANTHER" id="PTHR46354:SF2">
    <property type="entry name" value="PROTEIN DOG1-LIKE 4"/>
    <property type="match status" value="1"/>
</dbReference>
<keyword evidence="4" id="KW-1185">Reference proteome</keyword>
<feature type="coiled-coil region" evidence="1">
    <location>
        <begin position="121"/>
        <end position="151"/>
    </location>
</feature>
<evidence type="ECO:0000256" key="1">
    <source>
        <dbReference type="SAM" id="Coils"/>
    </source>
</evidence>
<evidence type="ECO:0000313" key="4">
    <source>
        <dbReference type="Proteomes" id="UP001324115"/>
    </source>
</evidence>
<feature type="domain" description="DOG1" evidence="2">
    <location>
        <begin position="6"/>
        <end position="239"/>
    </location>
</feature>
<gene>
    <name evidence="3" type="ORF">RGQ29_020270</name>
</gene>